<sequence>MNVLGYLRGKTLEKLKIVAYLNPERNGIFPDTYEVMFNPESYSFSYTNDYQKYQGINTSGRTARYNLTRSRQLSLKLILDDSSATAGLFAGLSAVGPFPRTTVRDRVEEFLDFTTRMDGNIHAPRYLRLEWGDLLFDCRLESVNVSYTLFSRSGIAIRAELDTVFIEDIEESKRLKQENKSSPDLTHTRTIASGDNLPLMANRIYQDPKYYIKVAKANQLNNFRKLKPGTSIKFPPIKSD</sequence>
<dbReference type="InterPro" id="IPR018392">
    <property type="entry name" value="LysM"/>
</dbReference>
<dbReference type="PROSITE" id="PS51782">
    <property type="entry name" value="LYSM"/>
    <property type="match status" value="1"/>
</dbReference>
<comment type="caution">
    <text evidence="2">The sequence shown here is derived from an EMBL/GenBank/DDBJ whole genome shotgun (WGS) entry which is preliminary data.</text>
</comment>
<gene>
    <name evidence="2" type="ORF">IQ249_10830</name>
</gene>
<evidence type="ECO:0000313" key="2">
    <source>
        <dbReference type="EMBL" id="MBE9116393.1"/>
    </source>
</evidence>
<name>A0A8J7DWL2_9CYAN</name>
<dbReference type="RefSeq" id="WP_194029489.1">
    <property type="nucleotide sequence ID" value="NZ_JADEWZ010000014.1"/>
</dbReference>
<evidence type="ECO:0000313" key="3">
    <source>
        <dbReference type="Proteomes" id="UP000654482"/>
    </source>
</evidence>
<keyword evidence="3" id="KW-1185">Reference proteome</keyword>
<protein>
    <recommendedName>
        <fullName evidence="1">LysM domain-containing protein</fullName>
    </recommendedName>
</protein>
<dbReference type="Pfam" id="PF19266">
    <property type="entry name" value="CIS_tube"/>
    <property type="match status" value="1"/>
</dbReference>
<feature type="domain" description="LysM" evidence="1">
    <location>
        <begin position="187"/>
        <end position="234"/>
    </location>
</feature>
<evidence type="ECO:0000259" key="1">
    <source>
        <dbReference type="PROSITE" id="PS51782"/>
    </source>
</evidence>
<dbReference type="InterPro" id="IPR045361">
    <property type="entry name" value="CIS_tube_prot_N"/>
</dbReference>
<dbReference type="EMBL" id="JADEWZ010000014">
    <property type="protein sequence ID" value="MBE9116393.1"/>
    <property type="molecule type" value="Genomic_DNA"/>
</dbReference>
<dbReference type="Proteomes" id="UP000654482">
    <property type="component" value="Unassembled WGS sequence"/>
</dbReference>
<reference evidence="2" key="1">
    <citation type="submission" date="2020-10" db="EMBL/GenBank/DDBJ databases">
        <authorList>
            <person name="Castelo-Branco R."/>
            <person name="Eusebio N."/>
            <person name="Adriana R."/>
            <person name="Vieira A."/>
            <person name="Brugerolle De Fraissinette N."/>
            <person name="Rezende De Castro R."/>
            <person name="Schneider M.P."/>
            <person name="Vasconcelos V."/>
            <person name="Leao P.N."/>
        </authorList>
    </citation>
    <scope>NUCLEOTIDE SEQUENCE</scope>
    <source>
        <strain evidence="2">LEGE 07157</strain>
    </source>
</reference>
<organism evidence="2 3">
    <name type="scientific">Lusitaniella coriacea LEGE 07157</name>
    <dbReference type="NCBI Taxonomy" id="945747"/>
    <lineage>
        <taxon>Bacteria</taxon>
        <taxon>Bacillati</taxon>
        <taxon>Cyanobacteriota</taxon>
        <taxon>Cyanophyceae</taxon>
        <taxon>Spirulinales</taxon>
        <taxon>Lusitaniellaceae</taxon>
        <taxon>Lusitaniella</taxon>
    </lineage>
</organism>
<accession>A0A8J7DWL2</accession>
<proteinExistence type="predicted"/>
<dbReference type="AlphaFoldDB" id="A0A8J7DWL2"/>